<feature type="transmembrane region" description="Helical" evidence="1">
    <location>
        <begin position="37"/>
        <end position="56"/>
    </location>
</feature>
<feature type="transmembrane region" description="Helical" evidence="1">
    <location>
        <begin position="199"/>
        <end position="221"/>
    </location>
</feature>
<comment type="caution">
    <text evidence="2">The sequence shown here is derived from an EMBL/GenBank/DDBJ whole genome shotgun (WGS) entry which is preliminary data.</text>
</comment>
<gene>
    <name evidence="2" type="ORF">ACFPQ6_10235</name>
</gene>
<evidence type="ECO:0000313" key="2">
    <source>
        <dbReference type="EMBL" id="MFC5848690.1"/>
    </source>
</evidence>
<dbReference type="RefSeq" id="WP_380048976.1">
    <property type="nucleotide sequence ID" value="NZ_JBHSOH010000009.1"/>
</dbReference>
<reference evidence="3" key="1">
    <citation type="journal article" date="2019" name="Int. J. Syst. Evol. Microbiol.">
        <title>The Global Catalogue of Microorganisms (GCM) 10K type strain sequencing project: providing services to taxonomists for standard genome sequencing and annotation.</title>
        <authorList>
            <consortium name="The Broad Institute Genomics Platform"/>
            <consortium name="The Broad Institute Genome Sequencing Center for Infectious Disease"/>
            <person name="Wu L."/>
            <person name="Ma J."/>
        </authorList>
    </citation>
    <scope>NUCLEOTIDE SEQUENCE [LARGE SCALE GENOMIC DNA]</scope>
    <source>
        <strain evidence="3">CGMCC 1.15053</strain>
    </source>
</reference>
<accession>A0ABW1DJ99</accession>
<dbReference type="Pfam" id="PF07077">
    <property type="entry name" value="DUF1345"/>
    <property type="match status" value="1"/>
</dbReference>
<evidence type="ECO:0000313" key="3">
    <source>
        <dbReference type="Proteomes" id="UP001595979"/>
    </source>
</evidence>
<name>A0ABW1DJ99_9DEIO</name>
<keyword evidence="1" id="KW-0812">Transmembrane</keyword>
<evidence type="ECO:0000256" key="1">
    <source>
        <dbReference type="SAM" id="Phobius"/>
    </source>
</evidence>
<protein>
    <submittedName>
        <fullName evidence="2">DUF1345 domain-containing protein</fullName>
    </submittedName>
</protein>
<keyword evidence="3" id="KW-1185">Reference proteome</keyword>
<feature type="transmembrane region" description="Helical" evidence="1">
    <location>
        <begin position="77"/>
        <end position="100"/>
    </location>
</feature>
<keyword evidence="1" id="KW-0472">Membrane</keyword>
<feature type="transmembrane region" description="Helical" evidence="1">
    <location>
        <begin position="12"/>
        <end position="31"/>
    </location>
</feature>
<keyword evidence="1" id="KW-1133">Transmembrane helix</keyword>
<sequence>MPTPRADPAAPPAAFRLVLGGLIGLMLALALPERWPWEAHALAGWATFCAVNLLRLRKLLGCSPAETRARATREDDTRVASAFLTLTAAVVSLVGVVFALHEAGQQKGQLPGLLTGLAVLTVVLSWLLVHGEYVLHYARRFYADGGEGVQFTQRGQDGPLADPTFMDFAYLSFTIGMTFQVSDTDLDTRDMRRLLLGHALISYLFGTVIIAVTINAVASLVG</sequence>
<dbReference type="Proteomes" id="UP001595979">
    <property type="component" value="Unassembled WGS sequence"/>
</dbReference>
<organism evidence="2 3">
    <name type="scientific">Deinococcus petrolearius</name>
    <dbReference type="NCBI Taxonomy" id="1751295"/>
    <lineage>
        <taxon>Bacteria</taxon>
        <taxon>Thermotogati</taxon>
        <taxon>Deinococcota</taxon>
        <taxon>Deinococci</taxon>
        <taxon>Deinococcales</taxon>
        <taxon>Deinococcaceae</taxon>
        <taxon>Deinococcus</taxon>
    </lineage>
</organism>
<proteinExistence type="predicted"/>
<dbReference type="EMBL" id="JBHSOH010000009">
    <property type="protein sequence ID" value="MFC5848690.1"/>
    <property type="molecule type" value="Genomic_DNA"/>
</dbReference>
<dbReference type="InterPro" id="IPR009781">
    <property type="entry name" value="DUF1345"/>
</dbReference>
<feature type="transmembrane region" description="Helical" evidence="1">
    <location>
        <begin position="112"/>
        <end position="129"/>
    </location>
</feature>